<dbReference type="GO" id="GO:0000976">
    <property type="term" value="F:transcription cis-regulatory region binding"/>
    <property type="evidence" value="ECO:0007669"/>
    <property type="project" value="TreeGrafter"/>
</dbReference>
<proteinExistence type="predicted"/>
<comment type="subcellular location">
    <subcellularLocation>
        <location evidence="1">Nucleus</location>
    </subcellularLocation>
</comment>
<accession>A0A5N7BNS6</accession>
<organism evidence="4 5">
    <name type="scientific">Aspergillus bertholletiae</name>
    <dbReference type="NCBI Taxonomy" id="1226010"/>
    <lineage>
        <taxon>Eukaryota</taxon>
        <taxon>Fungi</taxon>
        <taxon>Dikarya</taxon>
        <taxon>Ascomycota</taxon>
        <taxon>Pezizomycotina</taxon>
        <taxon>Eurotiomycetes</taxon>
        <taxon>Eurotiomycetidae</taxon>
        <taxon>Eurotiales</taxon>
        <taxon>Aspergillaceae</taxon>
        <taxon>Aspergillus</taxon>
        <taxon>Aspergillus subgen. Circumdati</taxon>
    </lineage>
</organism>
<dbReference type="GO" id="GO:0045944">
    <property type="term" value="P:positive regulation of transcription by RNA polymerase II"/>
    <property type="evidence" value="ECO:0007669"/>
    <property type="project" value="TreeGrafter"/>
</dbReference>
<dbReference type="InterPro" id="IPR021858">
    <property type="entry name" value="Fun_TF"/>
</dbReference>
<dbReference type="PANTHER" id="PTHR37534">
    <property type="entry name" value="TRANSCRIPTIONAL ACTIVATOR PROTEIN UGA3"/>
    <property type="match status" value="1"/>
</dbReference>
<feature type="compositionally biased region" description="Polar residues" evidence="3">
    <location>
        <begin position="99"/>
        <end position="110"/>
    </location>
</feature>
<reference evidence="4 5" key="1">
    <citation type="submission" date="2019-04" db="EMBL/GenBank/DDBJ databases">
        <title>Friends and foes A comparative genomics studyof 23 Aspergillus species from section Flavi.</title>
        <authorList>
            <consortium name="DOE Joint Genome Institute"/>
            <person name="Kjaerbolling I."/>
            <person name="Vesth T."/>
            <person name="Frisvad J.C."/>
            <person name="Nybo J.L."/>
            <person name="Theobald S."/>
            <person name="Kildgaard S."/>
            <person name="Isbrandt T."/>
            <person name="Kuo A."/>
            <person name="Sato A."/>
            <person name="Lyhne E.K."/>
            <person name="Kogle M.E."/>
            <person name="Wiebenga A."/>
            <person name="Kun R.S."/>
            <person name="Lubbers R.J."/>
            <person name="Makela M.R."/>
            <person name="Barry K."/>
            <person name="Chovatia M."/>
            <person name="Clum A."/>
            <person name="Daum C."/>
            <person name="Haridas S."/>
            <person name="He G."/>
            <person name="LaButti K."/>
            <person name="Lipzen A."/>
            <person name="Mondo S."/>
            <person name="Riley R."/>
            <person name="Salamov A."/>
            <person name="Simmons B.A."/>
            <person name="Magnuson J.K."/>
            <person name="Henrissat B."/>
            <person name="Mortensen U.H."/>
            <person name="Larsen T.O."/>
            <person name="Devries R.P."/>
            <person name="Grigoriev I.V."/>
            <person name="Machida M."/>
            <person name="Baker S.E."/>
            <person name="Andersen M.R."/>
        </authorList>
    </citation>
    <scope>NUCLEOTIDE SEQUENCE [LARGE SCALE GENOMIC DNA]</scope>
    <source>
        <strain evidence="4 5">IBT 29228</strain>
    </source>
</reference>
<evidence type="ECO:0000313" key="4">
    <source>
        <dbReference type="EMBL" id="KAE8383486.1"/>
    </source>
</evidence>
<dbReference type="AlphaFoldDB" id="A0A5N7BNS6"/>
<name>A0A5N7BNS6_9EURO</name>
<protein>
    <recommendedName>
        <fullName evidence="6">Zn(2)-C6 fungal-type domain-containing protein</fullName>
    </recommendedName>
</protein>
<evidence type="ECO:0000256" key="2">
    <source>
        <dbReference type="ARBA" id="ARBA00023242"/>
    </source>
</evidence>
<gene>
    <name evidence="4" type="ORF">BDV26DRAFT_287673</name>
</gene>
<sequence length="522" mass="59297">MSAFELPDQAPRLFAQERHNEVIIFLGCRRDESPGNYGNPKCARCEQSGIECIRTAPRKFRHTVSGASPAGYRTLQYVDETSKFGDTSPTEMSFPSPKTLDSSAHAQSLSPLNSDGGTSTLFGAFSSHLLVPPHLPWPQTGPKDACLLRYFVEYLARWFDLCDPERHFVKAIPQLARGSEPLRHAILAVSARHFSTLPKEKQGRILEEYGLQQDLAINEETVIYYHNKCITDLRALASEPEALMDEILLATVVILRFYEELDSPFIDLPTETAIHGLHVFVEAQAKLALSTPGLRQAVFWVGFRQEFHVAFSQQRPIRLPLSITTPYLIWDPAADHIWTNRLLIICAYALQYCYDDQPAAPDRYYELIDLHNRWLQCRPPSFSPVYYEPADHDRGDLFPRIWYLDDCHIVASQSLGLLNILLTAYSPHIPRVGPLCRQSMDIMNAKLRSTVFEICGIALSNRQSPPAFTTLCIAINICGDRFTDLREQQALMEVLVSTTRETNYWPTTVSQTRLKEVWGWHA</sequence>
<evidence type="ECO:0000256" key="1">
    <source>
        <dbReference type="ARBA" id="ARBA00004123"/>
    </source>
</evidence>
<dbReference type="EMBL" id="ML736155">
    <property type="protein sequence ID" value="KAE8383486.1"/>
    <property type="molecule type" value="Genomic_DNA"/>
</dbReference>
<feature type="region of interest" description="Disordered" evidence="3">
    <location>
        <begin position="86"/>
        <end position="110"/>
    </location>
</feature>
<dbReference type="PANTHER" id="PTHR37534:SF2">
    <property type="entry name" value="N-ACETYLTRANSFERASE DOMAIN-CONTAINING PROTEIN"/>
    <property type="match status" value="1"/>
</dbReference>
<keyword evidence="5" id="KW-1185">Reference proteome</keyword>
<evidence type="ECO:0000256" key="3">
    <source>
        <dbReference type="SAM" id="MobiDB-lite"/>
    </source>
</evidence>
<evidence type="ECO:0008006" key="6">
    <source>
        <dbReference type="Google" id="ProtNLM"/>
    </source>
</evidence>
<evidence type="ECO:0000313" key="5">
    <source>
        <dbReference type="Proteomes" id="UP000326198"/>
    </source>
</evidence>
<dbReference type="GO" id="GO:0005634">
    <property type="term" value="C:nucleus"/>
    <property type="evidence" value="ECO:0007669"/>
    <property type="project" value="UniProtKB-SubCell"/>
</dbReference>
<keyword evidence="2" id="KW-0539">Nucleus</keyword>
<dbReference type="OrthoDB" id="4525710at2759"/>
<dbReference type="Pfam" id="PF11951">
    <property type="entry name" value="Fungal_trans_2"/>
    <property type="match status" value="1"/>
</dbReference>
<dbReference type="Proteomes" id="UP000326198">
    <property type="component" value="Unassembled WGS sequence"/>
</dbReference>
<dbReference type="GO" id="GO:0003700">
    <property type="term" value="F:DNA-binding transcription factor activity"/>
    <property type="evidence" value="ECO:0007669"/>
    <property type="project" value="TreeGrafter"/>
</dbReference>